<name>A0ACC2IEP2_9PLEO</name>
<proteinExistence type="predicted"/>
<dbReference type="Proteomes" id="UP001153331">
    <property type="component" value="Unassembled WGS sequence"/>
</dbReference>
<evidence type="ECO:0000313" key="1">
    <source>
        <dbReference type="EMBL" id="KAJ8113562.1"/>
    </source>
</evidence>
<comment type="caution">
    <text evidence="1">The sequence shown here is derived from an EMBL/GenBank/DDBJ whole genome shotgun (WGS) entry which is preliminary data.</text>
</comment>
<evidence type="ECO:0000313" key="2">
    <source>
        <dbReference type="Proteomes" id="UP001153331"/>
    </source>
</evidence>
<protein>
    <submittedName>
        <fullName evidence="1">Uncharacterized protein</fullName>
    </submittedName>
</protein>
<reference evidence="1" key="1">
    <citation type="submission" date="2022-11" db="EMBL/GenBank/DDBJ databases">
        <title>Genome Sequence of Boeremia exigua.</title>
        <authorList>
            <person name="Buettner E."/>
        </authorList>
    </citation>
    <scope>NUCLEOTIDE SEQUENCE</scope>
    <source>
        <strain evidence="1">CU02</strain>
    </source>
</reference>
<gene>
    <name evidence="1" type="ORF">OPT61_g4337</name>
</gene>
<organism evidence="1 2">
    <name type="scientific">Boeremia exigua</name>
    <dbReference type="NCBI Taxonomy" id="749465"/>
    <lineage>
        <taxon>Eukaryota</taxon>
        <taxon>Fungi</taxon>
        <taxon>Dikarya</taxon>
        <taxon>Ascomycota</taxon>
        <taxon>Pezizomycotina</taxon>
        <taxon>Dothideomycetes</taxon>
        <taxon>Pleosporomycetidae</taxon>
        <taxon>Pleosporales</taxon>
        <taxon>Pleosporineae</taxon>
        <taxon>Didymellaceae</taxon>
        <taxon>Boeremia</taxon>
    </lineage>
</organism>
<accession>A0ACC2IEP2</accession>
<keyword evidence="2" id="KW-1185">Reference proteome</keyword>
<sequence length="288" mass="32076">MLPDSKKQERPERPIDLKEKAFVAGPKQHREQLARDELEARLRTAENRTQTDQKSSTATKRKTPPEASKSPALRNAYATDEGARLSDCAYPIRTTTDSGRTDRGLTKRTKTEQGSTVFRAGRQNITNNVYNTFNSYKFITHTRGSLPGYDFVPTLPRNSRFPTTAPANAFTTETTTHHTSTQVEDPKDAEKGSDIVEASSAVHPKSNTFPGLTDGVEYEIEELEDNNVASIGKTIKKPTYSDRCLREARAKRCGRNSCKYVHEDQVDLFANLITTLFPNASKAKAAGF</sequence>
<dbReference type="EMBL" id="JAPHNI010000245">
    <property type="protein sequence ID" value="KAJ8113562.1"/>
    <property type="molecule type" value="Genomic_DNA"/>
</dbReference>